<accession>A0ABN1Y4S5</accession>
<dbReference type="RefSeq" id="WP_344336419.1">
    <property type="nucleotide sequence ID" value="NZ_BAAAKJ010000196.1"/>
</dbReference>
<protein>
    <submittedName>
        <fullName evidence="2">Z1 domain-containing protein</fullName>
    </submittedName>
</protein>
<dbReference type="Proteomes" id="UP001499863">
    <property type="component" value="Unassembled WGS sequence"/>
</dbReference>
<proteinExistence type="predicted"/>
<dbReference type="InterPro" id="IPR027417">
    <property type="entry name" value="P-loop_NTPase"/>
</dbReference>
<evidence type="ECO:0000313" key="2">
    <source>
        <dbReference type="EMBL" id="GAA1397939.1"/>
    </source>
</evidence>
<dbReference type="Pfam" id="PF10593">
    <property type="entry name" value="Z1"/>
    <property type="match status" value="1"/>
</dbReference>
<keyword evidence="3" id="KW-1185">Reference proteome</keyword>
<dbReference type="InterPro" id="IPR018310">
    <property type="entry name" value="Put_endonuclease_Z1-dom"/>
</dbReference>
<reference evidence="2 3" key="1">
    <citation type="journal article" date="2019" name="Int. J. Syst. Evol. Microbiol.">
        <title>The Global Catalogue of Microorganisms (GCM) 10K type strain sequencing project: providing services to taxonomists for standard genome sequencing and annotation.</title>
        <authorList>
            <consortium name="The Broad Institute Genomics Platform"/>
            <consortium name="The Broad Institute Genome Sequencing Center for Infectious Disease"/>
            <person name="Wu L."/>
            <person name="Ma J."/>
        </authorList>
    </citation>
    <scope>NUCLEOTIDE SEQUENCE [LARGE SCALE GENOMIC DNA]</scope>
    <source>
        <strain evidence="2 3">JCM 12393</strain>
    </source>
</reference>
<comment type="caution">
    <text evidence="2">The sequence shown here is derived from an EMBL/GenBank/DDBJ whole genome shotgun (WGS) entry which is preliminary data.</text>
</comment>
<dbReference type="SUPFAM" id="SSF52540">
    <property type="entry name" value="P-loop containing nucleoside triphosphate hydrolases"/>
    <property type="match status" value="1"/>
</dbReference>
<name>A0ABN1Y4S5_9ACTN</name>
<evidence type="ECO:0000259" key="1">
    <source>
        <dbReference type="Pfam" id="PF10593"/>
    </source>
</evidence>
<organism evidence="2 3">
    <name type="scientific">Kitasatospora putterlickiae</name>
    <dbReference type="NCBI Taxonomy" id="221725"/>
    <lineage>
        <taxon>Bacteria</taxon>
        <taxon>Bacillati</taxon>
        <taxon>Actinomycetota</taxon>
        <taxon>Actinomycetes</taxon>
        <taxon>Kitasatosporales</taxon>
        <taxon>Streptomycetaceae</taxon>
        <taxon>Kitasatospora</taxon>
    </lineage>
</organism>
<evidence type="ECO:0000313" key="3">
    <source>
        <dbReference type="Proteomes" id="UP001499863"/>
    </source>
</evidence>
<sequence>MDEFDQQYEAFKQLIKGKTPEQALGMIRLFGMSEELAKRIAERHQQETIKVREMTQPGSVVRNNRETWYVGPQEGDRCWPAFRDLLSGDGWDAAALQSLDDASTKVVSMLDHPQERAFSTRGLVVGYVQSGKTTNFTALIAKAADAGYKFFIVLAGMHNGLRRQTQLRLQDQLVDQVVDQWHALTGPDGDFEPPHGNPAAFFAQSNGQHVLCVVKKNVPRLRKLKGWLEKAPDYLRTCPTLIIDDEADQASVASKTTNPLIREIIDLFPRGGYVGYTATPFANLLIDPASGDLYPRDFIVNLPKPEGHFGTEVLFGRQPIEGEDPEDAPDGYDMIRSVPHEEVPLVRPGRDELDDFVPEITGALRDSVLYFWLTTAARRHRGTGNPHSTMLVHTSVSTLVHESFKEPLEDFRAEVAAALKAGDEAVLAELRGLWAEETGRVPANEFRETATGFDELLTHLGTVVSECRVILDNSVSVERLDYENGPVTAIAVGGNTLSRGLTLEGLVVSYFVRGASTYDTLLQMGRWFGFRKGYADLPRVWMTDDLRDWFRHIATVEAEMRRDIDRYLVEDKTPQTFAVRLRSHPALRITAAPKMRDAIKASSSYGGQRVQTRYFRTHDAAWLRANQEAARGLLDDGIRLDGARHEDLSLQGRAGRHLLRGVSHDSILTFLSRYRFHEKSMDCDTRLLGDYIEKRTRSANGGSLRRWNVAVVGRAAGGSAERRYEFVPGIAVDRIDRARQITEDPSIADIKTLMNPIDAGIDLDLTAWSGQPITEDMLKQARLAQSPDTGLLVLYPIDRTSPTTRPKRVPLDAVDHVIGVAMVFPVPRGEDSRVDWYSADLSGVLPDDDLDDLPEEDVTAALYEGQL</sequence>
<feature type="domain" description="Putative endonuclease Z1" evidence="1">
    <location>
        <begin position="364"/>
        <end position="585"/>
    </location>
</feature>
<dbReference type="EMBL" id="BAAAKJ010000196">
    <property type="protein sequence ID" value="GAA1397939.1"/>
    <property type="molecule type" value="Genomic_DNA"/>
</dbReference>
<gene>
    <name evidence="2" type="ORF">GCM10009639_35890</name>
</gene>